<dbReference type="EC" id="4.1.1.97" evidence="3"/>
<dbReference type="InterPro" id="IPR018020">
    <property type="entry name" value="OHCU_decarboxylase"/>
</dbReference>
<dbReference type="Proteomes" id="UP000246569">
    <property type="component" value="Unassembled WGS sequence"/>
</dbReference>
<keyword evidence="6" id="KW-0456">Lyase</keyword>
<proteinExistence type="predicted"/>
<evidence type="ECO:0000259" key="7">
    <source>
        <dbReference type="Pfam" id="PF09349"/>
    </source>
</evidence>
<dbReference type="InterPro" id="IPR017580">
    <property type="entry name" value="OHCU_decarboxylase-1"/>
</dbReference>
<reference evidence="8 9" key="1">
    <citation type="submission" date="2018-05" db="EMBL/GenBank/DDBJ databases">
        <title>Genomic Encyclopedia of Type Strains, Phase IV (KMG-IV): sequencing the most valuable type-strain genomes for metagenomic binning, comparative biology and taxonomic classification.</title>
        <authorList>
            <person name="Goeker M."/>
        </authorList>
    </citation>
    <scope>NUCLEOTIDE SEQUENCE [LARGE SCALE GENOMIC DNA]</scope>
    <source>
        <strain evidence="8 9">DSM 23606</strain>
    </source>
</reference>
<keyword evidence="5" id="KW-0210">Decarboxylase</keyword>
<name>A0A317MX57_9GAMM</name>
<dbReference type="AlphaFoldDB" id="A0A317MX57"/>
<accession>A0A317MX57</accession>
<feature type="domain" description="Oxo-4-hydroxy-4-carboxy-5-ureidoimidazoline decarboxylase" evidence="7">
    <location>
        <begin position="9"/>
        <end position="164"/>
    </location>
</feature>
<keyword evidence="9" id="KW-1185">Reference proteome</keyword>
<comment type="caution">
    <text evidence="8">The sequence shown here is derived from an EMBL/GenBank/DDBJ whole genome shotgun (WGS) entry which is preliminary data.</text>
</comment>
<dbReference type="PANTHER" id="PTHR43466:SF1">
    <property type="entry name" value="2-OXO-4-HYDROXY-4-CARBOXY-5-UREIDOIMIDAZOLINE DECARBOXYLASE-RELATED"/>
    <property type="match status" value="1"/>
</dbReference>
<dbReference type="GO" id="GO:0000255">
    <property type="term" value="P:allantoin metabolic process"/>
    <property type="evidence" value="ECO:0007669"/>
    <property type="project" value="InterPro"/>
</dbReference>
<dbReference type="GO" id="GO:0051997">
    <property type="term" value="F:2-oxo-4-hydroxy-4-carboxy-5-ureidoimidazoline decarboxylase activity"/>
    <property type="evidence" value="ECO:0007669"/>
    <property type="project" value="UniProtKB-EC"/>
</dbReference>
<keyword evidence="4" id="KW-0659">Purine metabolism</keyword>
<sequence>MPSPAELSRLDADAFVSALDGIFEHSPWVARRAHAHGPFADLPALQTALLDAMWAAEPQEQLALLCAHPELAGKAAVAGELTAESREEQRGAGLDRCTPEEFARLQTLNARYRERFGFPFIIAVRGLGRADILAALEARVEHDRATELRTALEQVGRIASLRLQALFAPA</sequence>
<dbReference type="SUPFAM" id="SSF158694">
    <property type="entry name" value="UraD-Like"/>
    <property type="match status" value="1"/>
</dbReference>
<evidence type="ECO:0000256" key="6">
    <source>
        <dbReference type="ARBA" id="ARBA00023239"/>
    </source>
</evidence>
<comment type="catalytic activity">
    <reaction evidence="1">
        <text>5-hydroxy-2-oxo-4-ureido-2,5-dihydro-1H-imidazole-5-carboxylate + H(+) = (S)-allantoin + CO2</text>
        <dbReference type="Rhea" id="RHEA:26301"/>
        <dbReference type="ChEBI" id="CHEBI:15378"/>
        <dbReference type="ChEBI" id="CHEBI:15678"/>
        <dbReference type="ChEBI" id="CHEBI:16526"/>
        <dbReference type="ChEBI" id="CHEBI:58639"/>
        <dbReference type="EC" id="4.1.1.97"/>
    </reaction>
</comment>
<evidence type="ECO:0000313" key="8">
    <source>
        <dbReference type="EMBL" id="PWV62408.1"/>
    </source>
</evidence>
<dbReference type="OrthoDB" id="9800909at2"/>
<protein>
    <recommendedName>
        <fullName evidence="3">2-oxo-4-hydroxy-4-carboxy-5-ureidoimidazoline decarboxylase</fullName>
        <ecNumber evidence="3">4.1.1.97</ecNumber>
    </recommendedName>
</protein>
<evidence type="ECO:0000256" key="4">
    <source>
        <dbReference type="ARBA" id="ARBA00022631"/>
    </source>
</evidence>
<dbReference type="GO" id="GO:0019628">
    <property type="term" value="P:urate catabolic process"/>
    <property type="evidence" value="ECO:0007669"/>
    <property type="project" value="UniProtKB-UniPathway"/>
</dbReference>
<dbReference type="EMBL" id="QGTJ01000004">
    <property type="protein sequence ID" value="PWV62408.1"/>
    <property type="molecule type" value="Genomic_DNA"/>
</dbReference>
<evidence type="ECO:0000256" key="3">
    <source>
        <dbReference type="ARBA" id="ARBA00012257"/>
    </source>
</evidence>
<evidence type="ECO:0000313" key="9">
    <source>
        <dbReference type="Proteomes" id="UP000246569"/>
    </source>
</evidence>
<evidence type="ECO:0000256" key="2">
    <source>
        <dbReference type="ARBA" id="ARBA00004754"/>
    </source>
</evidence>
<evidence type="ECO:0000256" key="1">
    <source>
        <dbReference type="ARBA" id="ARBA00001163"/>
    </source>
</evidence>
<evidence type="ECO:0000256" key="5">
    <source>
        <dbReference type="ARBA" id="ARBA00022793"/>
    </source>
</evidence>
<dbReference type="PANTHER" id="PTHR43466">
    <property type="entry name" value="2-OXO-4-HYDROXY-4-CARBOXY-5-UREIDOIMIDAZOLINE DECARBOXYLASE-RELATED"/>
    <property type="match status" value="1"/>
</dbReference>
<dbReference type="InterPro" id="IPR036778">
    <property type="entry name" value="OHCU_decarboxylase_sf"/>
</dbReference>
<gene>
    <name evidence="8" type="ORF">C7443_104203</name>
</gene>
<dbReference type="NCBIfam" id="TIGR03164">
    <property type="entry name" value="UHCUDC"/>
    <property type="match status" value="1"/>
</dbReference>
<dbReference type="UniPathway" id="UPA00394">
    <property type="reaction ID" value="UER00652"/>
</dbReference>
<comment type="pathway">
    <text evidence="2">Purine metabolism; urate degradation; (S)-allantoin from urate: step 3/3.</text>
</comment>
<organism evidence="8 9">
    <name type="scientific">Plasticicumulans acidivorans</name>
    <dbReference type="NCBI Taxonomy" id="886464"/>
    <lineage>
        <taxon>Bacteria</taxon>
        <taxon>Pseudomonadati</taxon>
        <taxon>Pseudomonadota</taxon>
        <taxon>Gammaproteobacteria</taxon>
        <taxon>Candidatus Competibacteraceae</taxon>
        <taxon>Plasticicumulans</taxon>
    </lineage>
</organism>
<dbReference type="RefSeq" id="WP_110018233.1">
    <property type="nucleotide sequence ID" value="NZ_QGTJ01000004.1"/>
</dbReference>
<dbReference type="GO" id="GO:0006144">
    <property type="term" value="P:purine nucleobase metabolic process"/>
    <property type="evidence" value="ECO:0007669"/>
    <property type="project" value="UniProtKB-KW"/>
</dbReference>
<dbReference type="Gene3D" id="1.10.3330.10">
    <property type="entry name" value="Oxo-4-hydroxy-4-carboxy-5-ureidoimidazoline decarboxylase"/>
    <property type="match status" value="1"/>
</dbReference>
<dbReference type="Pfam" id="PF09349">
    <property type="entry name" value="OHCU_decarbox"/>
    <property type="match status" value="1"/>
</dbReference>